<reference evidence="2 3" key="1">
    <citation type="submission" date="2023-06" db="EMBL/GenBank/DDBJ databases">
        <authorList>
            <person name="Yushchuk O."/>
            <person name="Binda E."/>
            <person name="Ruckert-Reed C."/>
            <person name="Fedorenko V."/>
            <person name="Kalinowski J."/>
            <person name="Marinelli F."/>
        </authorList>
    </citation>
    <scope>NUCLEOTIDE SEQUENCE [LARGE SCALE GENOMIC DNA]</scope>
    <source>
        <strain evidence="2 3">NRRL 3884</strain>
    </source>
</reference>
<gene>
    <name evidence="2" type="ORF">ACTOB_003571</name>
</gene>
<keyword evidence="3" id="KW-1185">Reference proteome</keyword>
<dbReference type="Proteomes" id="UP001240150">
    <property type="component" value="Chromosome"/>
</dbReference>
<proteinExistence type="predicted"/>
<feature type="signal peptide" evidence="1">
    <location>
        <begin position="1"/>
        <end position="20"/>
    </location>
</feature>
<evidence type="ECO:0000313" key="3">
    <source>
        <dbReference type="Proteomes" id="UP001240150"/>
    </source>
</evidence>
<feature type="chain" id="PRO_5045269190" evidence="1">
    <location>
        <begin position="21"/>
        <end position="144"/>
    </location>
</feature>
<dbReference type="RefSeq" id="WP_284921350.1">
    <property type="nucleotide sequence ID" value="NZ_CP126980.1"/>
</dbReference>
<sequence length="144" mass="15301">MAVLASVSAALVATAGPALASDTSFSVTVKHSNGTIVSTMSGNVVWYNRSAALTNIKQYIRGGECSYAAISSYSVLGVVDYRNTAKRCPSSNTTYSLNNILLNGNNEDSDGDGQPGPLLEAITDIDIELLDVNDDRHAFQVLRR</sequence>
<protein>
    <submittedName>
        <fullName evidence="2">Uncharacterized protein</fullName>
    </submittedName>
</protein>
<keyword evidence="1" id="KW-0732">Signal</keyword>
<evidence type="ECO:0000256" key="1">
    <source>
        <dbReference type="SAM" id="SignalP"/>
    </source>
</evidence>
<organism evidence="2 3">
    <name type="scientific">Actinoplanes oblitus</name>
    <dbReference type="NCBI Taxonomy" id="3040509"/>
    <lineage>
        <taxon>Bacteria</taxon>
        <taxon>Bacillati</taxon>
        <taxon>Actinomycetota</taxon>
        <taxon>Actinomycetes</taxon>
        <taxon>Micromonosporales</taxon>
        <taxon>Micromonosporaceae</taxon>
        <taxon>Actinoplanes</taxon>
    </lineage>
</organism>
<dbReference type="EMBL" id="CP126980">
    <property type="protein sequence ID" value="WIM99903.1"/>
    <property type="molecule type" value="Genomic_DNA"/>
</dbReference>
<evidence type="ECO:0000313" key="2">
    <source>
        <dbReference type="EMBL" id="WIM99903.1"/>
    </source>
</evidence>
<accession>A0ABY8WS27</accession>
<name>A0ABY8WS27_9ACTN</name>